<dbReference type="Pfam" id="PF01283">
    <property type="entry name" value="Ribosomal_S26e"/>
    <property type="match status" value="2"/>
</dbReference>
<organism evidence="5 6">
    <name type="scientific">Nyctereutes procyonoides</name>
    <name type="common">Raccoon dog</name>
    <name type="synonym">Canis procyonoides</name>
    <dbReference type="NCBI Taxonomy" id="34880"/>
    <lineage>
        <taxon>Eukaryota</taxon>
        <taxon>Metazoa</taxon>
        <taxon>Chordata</taxon>
        <taxon>Craniata</taxon>
        <taxon>Vertebrata</taxon>
        <taxon>Euteleostomi</taxon>
        <taxon>Mammalia</taxon>
        <taxon>Eutheria</taxon>
        <taxon>Laurasiatheria</taxon>
        <taxon>Carnivora</taxon>
        <taxon>Caniformia</taxon>
        <taxon>Canidae</taxon>
        <taxon>Nyctereutes</taxon>
    </lineage>
</organism>
<evidence type="ECO:0000256" key="1">
    <source>
        <dbReference type="ARBA" id="ARBA00008596"/>
    </source>
</evidence>
<evidence type="ECO:0000256" key="4">
    <source>
        <dbReference type="RuleBase" id="RU363128"/>
    </source>
</evidence>
<dbReference type="PANTHER" id="PTHR12538">
    <property type="entry name" value="40S RIBOSOMAL PROTEIN S26"/>
    <property type="match status" value="1"/>
</dbReference>
<comment type="similarity">
    <text evidence="1 4">Belongs to the eukaryotic ribosomal protein eS26 family.</text>
</comment>
<dbReference type="PANTHER" id="PTHR12538:SF7">
    <property type="entry name" value="SMALL RIBOSOMAL SUBUNIT PROTEIN ES26-RELATED"/>
    <property type="match status" value="1"/>
</dbReference>
<dbReference type="GO" id="GO:0003729">
    <property type="term" value="F:mRNA binding"/>
    <property type="evidence" value="ECO:0007669"/>
    <property type="project" value="TreeGrafter"/>
</dbReference>
<comment type="caution">
    <text evidence="5">The sequence shown here is derived from an EMBL/GenBank/DDBJ whole genome shotgun (WGS) entry which is preliminary data.</text>
</comment>
<evidence type="ECO:0000256" key="2">
    <source>
        <dbReference type="ARBA" id="ARBA00022980"/>
    </source>
</evidence>
<dbReference type="AlphaFoldDB" id="A0A811YNE8"/>
<dbReference type="Gene3D" id="3.30.1740.20">
    <property type="entry name" value="Ribosomal protein S26e"/>
    <property type="match status" value="2"/>
</dbReference>
<name>A0A811YNE8_NYCPR</name>
<evidence type="ECO:0000313" key="5">
    <source>
        <dbReference type="EMBL" id="CAD7677873.1"/>
    </source>
</evidence>
<dbReference type="InterPro" id="IPR000892">
    <property type="entry name" value="Ribosomal_eS26"/>
</dbReference>
<evidence type="ECO:0000256" key="3">
    <source>
        <dbReference type="ARBA" id="ARBA00023274"/>
    </source>
</evidence>
<keyword evidence="3 4" id="KW-0687">Ribonucleoprotein</keyword>
<accession>A0A811YNE8</accession>
<dbReference type="GO" id="GO:0006412">
    <property type="term" value="P:translation"/>
    <property type="evidence" value="ECO:0007669"/>
    <property type="project" value="InterPro"/>
</dbReference>
<dbReference type="Proteomes" id="UP000645828">
    <property type="component" value="Unassembled WGS sequence"/>
</dbReference>
<gene>
    <name evidence="5" type="ORF">NYPRO_LOCUS10671</name>
</gene>
<dbReference type="GO" id="GO:0003735">
    <property type="term" value="F:structural constituent of ribosome"/>
    <property type="evidence" value="ECO:0007669"/>
    <property type="project" value="InterPro"/>
</dbReference>
<dbReference type="GO" id="GO:0022627">
    <property type="term" value="C:cytosolic small ribosomal subunit"/>
    <property type="evidence" value="ECO:0007669"/>
    <property type="project" value="TreeGrafter"/>
</dbReference>
<dbReference type="InterPro" id="IPR038551">
    <property type="entry name" value="Ribosomal_eS26_sf"/>
</dbReference>
<keyword evidence="6" id="KW-1185">Reference proteome</keyword>
<sequence length="79" mass="8950">MNDQERNNGCAKNGCSHMQPIHCTNCTHCVPKYKTLRMSSTPMFPKLYVKLHYCMSCAIHSKVVRNHSCTAPPPPLKTM</sequence>
<proteinExistence type="inferred from homology"/>
<protein>
    <recommendedName>
        <fullName evidence="4">40S ribosomal protein S26</fullName>
    </recommendedName>
</protein>
<evidence type="ECO:0000313" key="6">
    <source>
        <dbReference type="Proteomes" id="UP000645828"/>
    </source>
</evidence>
<dbReference type="EMBL" id="CAJHUB010000680">
    <property type="protein sequence ID" value="CAD7677873.1"/>
    <property type="molecule type" value="Genomic_DNA"/>
</dbReference>
<keyword evidence="2 4" id="KW-0689">Ribosomal protein</keyword>
<reference evidence="5" key="1">
    <citation type="submission" date="2020-12" db="EMBL/GenBank/DDBJ databases">
        <authorList>
            <consortium name="Molecular Ecology Group"/>
        </authorList>
    </citation>
    <scope>NUCLEOTIDE SEQUENCE</scope>
    <source>
        <strain evidence="5">TBG_1078</strain>
    </source>
</reference>